<dbReference type="AlphaFoldDB" id="A0A834WQ20"/>
<proteinExistence type="predicted"/>
<comment type="caution">
    <text evidence="1">The sequence shown here is derived from an EMBL/GenBank/DDBJ whole genome shotgun (WGS) entry which is preliminary data.</text>
</comment>
<dbReference type="EMBL" id="JAAIUW010000006">
    <property type="protein sequence ID" value="KAF7825079.1"/>
    <property type="molecule type" value="Genomic_DNA"/>
</dbReference>
<dbReference type="Proteomes" id="UP000634136">
    <property type="component" value="Unassembled WGS sequence"/>
</dbReference>
<organism evidence="1 2">
    <name type="scientific">Senna tora</name>
    <dbReference type="NCBI Taxonomy" id="362788"/>
    <lineage>
        <taxon>Eukaryota</taxon>
        <taxon>Viridiplantae</taxon>
        <taxon>Streptophyta</taxon>
        <taxon>Embryophyta</taxon>
        <taxon>Tracheophyta</taxon>
        <taxon>Spermatophyta</taxon>
        <taxon>Magnoliopsida</taxon>
        <taxon>eudicotyledons</taxon>
        <taxon>Gunneridae</taxon>
        <taxon>Pentapetalae</taxon>
        <taxon>rosids</taxon>
        <taxon>fabids</taxon>
        <taxon>Fabales</taxon>
        <taxon>Fabaceae</taxon>
        <taxon>Caesalpinioideae</taxon>
        <taxon>Cassia clade</taxon>
        <taxon>Senna</taxon>
    </lineage>
</organism>
<evidence type="ECO:0000313" key="2">
    <source>
        <dbReference type="Proteomes" id="UP000634136"/>
    </source>
</evidence>
<accession>A0A834WQ20</accession>
<gene>
    <name evidence="1" type="ORF">G2W53_016243</name>
</gene>
<evidence type="ECO:0000313" key="1">
    <source>
        <dbReference type="EMBL" id="KAF7825079.1"/>
    </source>
</evidence>
<keyword evidence="2" id="KW-1185">Reference proteome</keyword>
<sequence>MEASIEPSGVLRITPPHRVHITVNESPSTSTSLI</sequence>
<reference evidence="1" key="1">
    <citation type="submission" date="2020-09" db="EMBL/GenBank/DDBJ databases">
        <title>Genome-Enabled Discovery of Anthraquinone Biosynthesis in Senna tora.</title>
        <authorList>
            <person name="Kang S.-H."/>
            <person name="Pandey R.P."/>
            <person name="Lee C.-M."/>
            <person name="Sim J.-S."/>
            <person name="Jeong J.-T."/>
            <person name="Choi B.-S."/>
            <person name="Jung M."/>
            <person name="Ginzburg D."/>
            <person name="Zhao K."/>
            <person name="Won S.Y."/>
            <person name="Oh T.-J."/>
            <person name="Yu Y."/>
            <person name="Kim N.-H."/>
            <person name="Lee O.R."/>
            <person name="Lee T.-H."/>
            <person name="Bashyal P."/>
            <person name="Kim T.-S."/>
            <person name="Lee W.-H."/>
            <person name="Kawkins C."/>
            <person name="Kim C.-K."/>
            <person name="Kim J.S."/>
            <person name="Ahn B.O."/>
            <person name="Rhee S.Y."/>
            <person name="Sohng J.K."/>
        </authorList>
    </citation>
    <scope>NUCLEOTIDE SEQUENCE</scope>
    <source>
        <tissue evidence="1">Leaf</tissue>
    </source>
</reference>
<protein>
    <submittedName>
        <fullName evidence="1">Uncharacterized protein</fullName>
    </submittedName>
</protein>
<name>A0A834WQ20_9FABA</name>